<dbReference type="InterPro" id="IPR011011">
    <property type="entry name" value="Znf_FYVE_PHD"/>
</dbReference>
<feature type="compositionally biased region" description="Basic residues" evidence="5">
    <location>
        <begin position="286"/>
        <end position="298"/>
    </location>
</feature>
<keyword evidence="3" id="KW-0862">Zinc</keyword>
<dbReference type="SUPFAM" id="SSF54001">
    <property type="entry name" value="Cysteine proteinases"/>
    <property type="match status" value="1"/>
</dbReference>
<dbReference type="GO" id="GO:0008270">
    <property type="term" value="F:zinc ion binding"/>
    <property type="evidence" value="ECO:0007669"/>
    <property type="project" value="UniProtKB-KW"/>
</dbReference>
<dbReference type="Gene3D" id="3.30.40.10">
    <property type="entry name" value="Zinc/RING finger domain, C3HC4 (zinc finger)"/>
    <property type="match status" value="1"/>
</dbReference>
<dbReference type="InterPro" id="IPR007527">
    <property type="entry name" value="Znf_SWIM"/>
</dbReference>
<evidence type="ECO:0000256" key="5">
    <source>
        <dbReference type="SAM" id="MobiDB-lite"/>
    </source>
</evidence>
<dbReference type="SUPFAM" id="SSF57903">
    <property type="entry name" value="FYVE/PHD zinc finger"/>
    <property type="match status" value="1"/>
</dbReference>
<gene>
    <name evidence="7" type="ORF">FSP39_022887</name>
</gene>
<feature type="domain" description="SWIM-type" evidence="6">
    <location>
        <begin position="247"/>
        <end position="284"/>
    </location>
</feature>
<dbReference type="PROSITE" id="PS50966">
    <property type="entry name" value="ZF_SWIM"/>
    <property type="match status" value="1"/>
</dbReference>
<comment type="caution">
    <text evidence="7">The sequence shown here is derived from an EMBL/GenBank/DDBJ whole genome shotgun (WGS) entry which is preliminary data.</text>
</comment>
<dbReference type="EMBL" id="VSWD01000010">
    <property type="protein sequence ID" value="KAK3091818.1"/>
    <property type="molecule type" value="Genomic_DNA"/>
</dbReference>
<organism evidence="7 8">
    <name type="scientific">Pinctada imbricata</name>
    <name type="common">Atlantic pearl-oyster</name>
    <name type="synonym">Pinctada martensii</name>
    <dbReference type="NCBI Taxonomy" id="66713"/>
    <lineage>
        <taxon>Eukaryota</taxon>
        <taxon>Metazoa</taxon>
        <taxon>Spiralia</taxon>
        <taxon>Lophotrochozoa</taxon>
        <taxon>Mollusca</taxon>
        <taxon>Bivalvia</taxon>
        <taxon>Autobranchia</taxon>
        <taxon>Pteriomorphia</taxon>
        <taxon>Pterioida</taxon>
        <taxon>Pterioidea</taxon>
        <taxon>Pteriidae</taxon>
        <taxon>Pinctada</taxon>
    </lineage>
</organism>
<dbReference type="Proteomes" id="UP001186944">
    <property type="component" value="Unassembled WGS sequence"/>
</dbReference>
<proteinExistence type="predicted"/>
<dbReference type="SMART" id="SM00249">
    <property type="entry name" value="PHD"/>
    <property type="match status" value="1"/>
</dbReference>
<evidence type="ECO:0000256" key="1">
    <source>
        <dbReference type="ARBA" id="ARBA00022723"/>
    </source>
</evidence>
<dbReference type="PANTHER" id="PTHR34718:SF2">
    <property type="entry name" value="PHD-TYPE DOMAIN-CONTAINING PROTEIN"/>
    <property type="match status" value="1"/>
</dbReference>
<evidence type="ECO:0000313" key="7">
    <source>
        <dbReference type="EMBL" id="KAK3091818.1"/>
    </source>
</evidence>
<keyword evidence="8" id="KW-1185">Reference proteome</keyword>
<dbReference type="InterPro" id="IPR001965">
    <property type="entry name" value="Znf_PHD"/>
</dbReference>
<sequence>MVKRTAGLPIVVDMEQGIVGAIRTKTSLDIAGCWRHLREDLQRKMIADGVPQTSRVVIINDLYNLLRSNSQAEYNAKLEQISTQWPPDFRKYFLDSINPKAEHFGMWRIQNKFRNYITEYGVTTNQSEGFNWLLHDLQGWKEAPIDCVMLGFKMLQSYYLNEIRRGKSGLGNYTLRPQYHDMLEDLETSMPNTSCHPNDIVQSIKEKKVILKSPQEQQTPGDNSRVVRAQEIRLKDGISLSSRLGVFTVFDERNFNIVKLFPPSCSCPLKDGCVHILAVKTQNARAPKKVKPGRKKPRHSDDDMPEQTEQCKERVEYHTERAEHHTEQAANQTEQQTEQEDPQTEQTEQQTEQAEQQTEQTEQQTEQTEQQTEQTEQQTEQANESIQKDILYSQEVWVCADGSLIRENLNVSDRRLITDPCGWLNCTIIDACMDLIKSQFTTLNISGLESSCLGIQLDFTRHTDDFIQIINRNPTNGGTHWLTVSNIGCTPGTVNICDSSFSDVPSIELQCIATLVQPPSMELKIHMLDVFPQNNGYDCGLYAIANLVTIASGHDPTKMRYDRRKMRSHLFLCLERKSLTMFPTIGQRKVKNPVKREIVVQLHCYCKLPETHTLYVMCDGCDGYFHPQCLGMTDDQATAMDNVYCHECSIKYK</sequence>
<accession>A0AA88XU86</accession>
<dbReference type="InterPro" id="IPR038765">
    <property type="entry name" value="Papain-like_cys_pep_sf"/>
</dbReference>
<dbReference type="PANTHER" id="PTHR34718">
    <property type="entry name" value="PHD-TYPE DOMAIN-CONTAINING PROTEIN"/>
    <property type="match status" value="1"/>
</dbReference>
<evidence type="ECO:0000256" key="4">
    <source>
        <dbReference type="PROSITE-ProRule" id="PRU00325"/>
    </source>
</evidence>
<evidence type="ECO:0000313" key="8">
    <source>
        <dbReference type="Proteomes" id="UP001186944"/>
    </source>
</evidence>
<dbReference type="AlphaFoldDB" id="A0AA88XU86"/>
<evidence type="ECO:0000256" key="3">
    <source>
        <dbReference type="ARBA" id="ARBA00022833"/>
    </source>
</evidence>
<feature type="compositionally biased region" description="Basic and acidic residues" evidence="5">
    <location>
        <begin position="309"/>
        <end position="327"/>
    </location>
</feature>
<evidence type="ECO:0000256" key="2">
    <source>
        <dbReference type="ARBA" id="ARBA00022771"/>
    </source>
</evidence>
<keyword evidence="2 4" id="KW-0863">Zinc-finger</keyword>
<dbReference type="Gene3D" id="3.40.395.10">
    <property type="entry name" value="Adenoviral Proteinase, Chain A"/>
    <property type="match status" value="1"/>
</dbReference>
<evidence type="ECO:0000259" key="6">
    <source>
        <dbReference type="PROSITE" id="PS50966"/>
    </source>
</evidence>
<dbReference type="Pfam" id="PF04434">
    <property type="entry name" value="SWIM"/>
    <property type="match status" value="1"/>
</dbReference>
<feature type="region of interest" description="Disordered" evidence="5">
    <location>
        <begin position="282"/>
        <end position="382"/>
    </location>
</feature>
<protein>
    <recommendedName>
        <fullName evidence="6">SWIM-type domain-containing protein</fullName>
    </recommendedName>
</protein>
<dbReference type="InterPro" id="IPR013083">
    <property type="entry name" value="Znf_RING/FYVE/PHD"/>
</dbReference>
<feature type="compositionally biased region" description="Low complexity" evidence="5">
    <location>
        <begin position="344"/>
        <end position="382"/>
    </location>
</feature>
<reference evidence="7" key="1">
    <citation type="submission" date="2019-08" db="EMBL/GenBank/DDBJ databases">
        <title>The improved chromosome-level genome for the pearl oyster Pinctada fucata martensii using PacBio sequencing and Hi-C.</title>
        <authorList>
            <person name="Zheng Z."/>
        </authorList>
    </citation>
    <scope>NUCLEOTIDE SEQUENCE</scope>
    <source>
        <strain evidence="7">ZZ-2019</strain>
        <tissue evidence="7">Adductor muscle</tissue>
    </source>
</reference>
<name>A0AA88XU86_PINIB</name>
<keyword evidence="1" id="KW-0479">Metal-binding</keyword>